<dbReference type="InterPro" id="IPR008018">
    <property type="entry name" value="Phage_tail_attach_FII"/>
</dbReference>
<name>A0A1J5P080_9ZZZZ</name>
<dbReference type="AlphaFoldDB" id="A0A1J5P080"/>
<reference evidence="1" key="1">
    <citation type="submission" date="2016-10" db="EMBL/GenBank/DDBJ databases">
        <title>Sequence of Gallionella enrichment culture.</title>
        <authorList>
            <person name="Poehlein A."/>
            <person name="Muehling M."/>
            <person name="Daniel R."/>
        </authorList>
    </citation>
    <scope>NUCLEOTIDE SEQUENCE</scope>
</reference>
<dbReference type="Pfam" id="PF05354">
    <property type="entry name" value="Phage_attach"/>
    <property type="match status" value="1"/>
</dbReference>
<accession>A0A1J5P080</accession>
<organism evidence="1">
    <name type="scientific">mine drainage metagenome</name>
    <dbReference type="NCBI Taxonomy" id="410659"/>
    <lineage>
        <taxon>unclassified sequences</taxon>
        <taxon>metagenomes</taxon>
        <taxon>ecological metagenomes</taxon>
    </lineage>
</organism>
<dbReference type="GO" id="GO:0019068">
    <property type="term" value="P:virion assembly"/>
    <property type="evidence" value="ECO:0007669"/>
    <property type="project" value="InterPro"/>
</dbReference>
<evidence type="ECO:0000313" key="1">
    <source>
        <dbReference type="EMBL" id="OIQ64450.1"/>
    </source>
</evidence>
<proteinExistence type="predicted"/>
<protein>
    <submittedName>
        <fullName evidence="1">Uncharacterized protein</fullName>
    </submittedName>
</protein>
<dbReference type="EMBL" id="MLJW01008104">
    <property type="protein sequence ID" value="OIQ64450.1"/>
    <property type="molecule type" value="Genomic_DNA"/>
</dbReference>
<comment type="caution">
    <text evidence="1">The sequence shown here is derived from an EMBL/GenBank/DDBJ whole genome shotgun (WGS) entry which is preliminary data.</text>
</comment>
<gene>
    <name evidence="1" type="ORF">GALL_540000</name>
</gene>
<sequence length="104" mass="11322">MNAFATAMNVIFTDPNMAVDALWLAGGTGPGVSVRVIRKSPDEVTPFGAGRILSETTMLDARIVDMPTPAPGDLIRIGLEDFILQGEPKLDRERLIWTLNTRTP</sequence>